<dbReference type="EMBL" id="JAXGFP010000003">
    <property type="protein sequence ID" value="MEG3184004.1"/>
    <property type="molecule type" value="Genomic_DNA"/>
</dbReference>
<keyword evidence="1" id="KW-0472">Membrane</keyword>
<feature type="transmembrane region" description="Helical" evidence="1">
    <location>
        <begin position="37"/>
        <end position="59"/>
    </location>
</feature>
<dbReference type="Proteomes" id="UP001355056">
    <property type="component" value="Unassembled WGS sequence"/>
</dbReference>
<gene>
    <name evidence="2" type="ORF">SNE34_08275</name>
</gene>
<keyword evidence="3" id="KW-1185">Reference proteome</keyword>
<evidence type="ECO:0000313" key="2">
    <source>
        <dbReference type="EMBL" id="MEG3184004.1"/>
    </source>
</evidence>
<organism evidence="2 3">
    <name type="scientific">Novilysobacter erysipheiresistens</name>
    <dbReference type="NCBI Taxonomy" id="1749332"/>
    <lineage>
        <taxon>Bacteria</taxon>
        <taxon>Pseudomonadati</taxon>
        <taxon>Pseudomonadota</taxon>
        <taxon>Gammaproteobacteria</taxon>
        <taxon>Lysobacterales</taxon>
        <taxon>Lysobacteraceae</taxon>
        <taxon>Novilysobacter</taxon>
    </lineage>
</organism>
<sequence length="131" mass="13841">MSKRALLGCIAALATMLLFDLLISVSGWQLDLPLETGLGGIPLGSLLVTFGAMLLGGWIARRRFRWIALGLAAALWLAVVGVLWVTAQPPMDSLALVLKYNALAIGLSLAAAWFGAMLGERLGERRVGVPG</sequence>
<feature type="transmembrane region" description="Helical" evidence="1">
    <location>
        <begin position="66"/>
        <end position="85"/>
    </location>
</feature>
<dbReference type="RefSeq" id="WP_332616484.1">
    <property type="nucleotide sequence ID" value="NZ_JAXGFP010000003.1"/>
</dbReference>
<protein>
    <recommendedName>
        <fullName evidence="4">Major facilitator superfamily (MFS) profile domain-containing protein</fullName>
    </recommendedName>
</protein>
<evidence type="ECO:0000313" key="3">
    <source>
        <dbReference type="Proteomes" id="UP001355056"/>
    </source>
</evidence>
<proteinExistence type="predicted"/>
<keyword evidence="1" id="KW-0812">Transmembrane</keyword>
<reference evidence="2 3" key="1">
    <citation type="journal article" date="2016" name="Int. J. Syst. Evol. Microbiol.">
        <title>Lysobacter erysipheiresistens sp. nov., an antagonist of powdery mildew, isolated from tobacco-cultivated soil.</title>
        <authorList>
            <person name="Xie B."/>
            <person name="Li T."/>
            <person name="Lin X."/>
            <person name="Wang C.J."/>
            <person name="Chen Y.J."/>
            <person name="Liu W.J."/>
            <person name="Zhao Z.W."/>
        </authorList>
    </citation>
    <scope>NUCLEOTIDE SEQUENCE [LARGE SCALE GENOMIC DNA]</scope>
    <source>
        <strain evidence="2 3">RS-LYSO-3</strain>
    </source>
</reference>
<evidence type="ECO:0008006" key="4">
    <source>
        <dbReference type="Google" id="ProtNLM"/>
    </source>
</evidence>
<feature type="transmembrane region" description="Helical" evidence="1">
    <location>
        <begin position="97"/>
        <end position="116"/>
    </location>
</feature>
<evidence type="ECO:0000256" key="1">
    <source>
        <dbReference type="SAM" id="Phobius"/>
    </source>
</evidence>
<comment type="caution">
    <text evidence="2">The sequence shown here is derived from an EMBL/GenBank/DDBJ whole genome shotgun (WGS) entry which is preliminary data.</text>
</comment>
<keyword evidence="1" id="KW-1133">Transmembrane helix</keyword>
<accession>A0ABU7YYH3</accession>
<name>A0ABU7YYH3_9GAMM</name>